<feature type="transmembrane region" description="Helical" evidence="1">
    <location>
        <begin position="127"/>
        <end position="144"/>
    </location>
</feature>
<protein>
    <submittedName>
        <fullName evidence="3">Transposase</fullName>
    </submittedName>
</protein>
<dbReference type="Proteomes" id="UP000093482">
    <property type="component" value="Unassembled WGS sequence"/>
</dbReference>
<gene>
    <name evidence="3" type="ORF">A6K76_14080</name>
</gene>
<dbReference type="NCBIfam" id="NF033580">
    <property type="entry name" value="transpos_IS5_3"/>
    <property type="match status" value="1"/>
</dbReference>
<evidence type="ECO:0000313" key="4">
    <source>
        <dbReference type="Proteomes" id="UP000093482"/>
    </source>
</evidence>
<comment type="caution">
    <text evidence="3">The sequence shown here is derived from an EMBL/GenBank/DDBJ whole genome shotgun (WGS) entry which is preliminary data.</text>
</comment>
<name>A0A1C0YIT6_9BACL</name>
<organism evidence="3 4">
    <name type="scientific">Caryophanon latum</name>
    <dbReference type="NCBI Taxonomy" id="33977"/>
    <lineage>
        <taxon>Bacteria</taxon>
        <taxon>Bacillati</taxon>
        <taxon>Bacillota</taxon>
        <taxon>Bacilli</taxon>
        <taxon>Bacillales</taxon>
        <taxon>Caryophanaceae</taxon>
        <taxon>Caryophanon</taxon>
    </lineage>
</organism>
<keyword evidence="1" id="KW-1133">Transmembrane helix</keyword>
<dbReference type="PANTHER" id="PTHR30007">
    <property type="entry name" value="PHP DOMAIN PROTEIN"/>
    <property type="match status" value="1"/>
</dbReference>
<accession>A0A1C0YIT6</accession>
<feature type="domain" description="Transposase IS4-like" evidence="2">
    <location>
        <begin position="16"/>
        <end position="138"/>
    </location>
</feature>
<dbReference type="GO" id="GO:0003677">
    <property type="term" value="F:DNA binding"/>
    <property type="evidence" value="ECO:0007669"/>
    <property type="project" value="InterPro"/>
</dbReference>
<evidence type="ECO:0000259" key="2">
    <source>
        <dbReference type="Pfam" id="PF01609"/>
    </source>
</evidence>
<reference evidence="3 4" key="1">
    <citation type="submission" date="2016-07" db="EMBL/GenBank/DDBJ databases">
        <title>Caryophanon latum genome sequencing.</title>
        <authorList>
            <person name="Verma A."/>
            <person name="Pal Y."/>
            <person name="Krishnamurthi S."/>
        </authorList>
    </citation>
    <scope>NUCLEOTIDE SEQUENCE [LARGE SCALE GENOMIC DNA]</scope>
    <source>
        <strain evidence="3 4">DSM 14151</strain>
    </source>
</reference>
<keyword evidence="4" id="KW-1185">Reference proteome</keyword>
<sequence length="145" mass="16516">MHHEVNQHIGISRGGRTTKIHAIVDALGNPLLFQLTSGQVHDSQPACALFDQLAIEGRHVLGDKAYGAQAIRNQLTSQGASYTIPPRTNAKKHWSVDWNRYKERHVIECFFNKIKHFRRVATRYDKLATSFLTFVYIAAIFKLTQ</sequence>
<dbReference type="GO" id="GO:0004803">
    <property type="term" value="F:transposase activity"/>
    <property type="evidence" value="ECO:0007669"/>
    <property type="project" value="InterPro"/>
</dbReference>
<evidence type="ECO:0000313" key="3">
    <source>
        <dbReference type="EMBL" id="OCS87064.1"/>
    </source>
</evidence>
<dbReference type="AlphaFoldDB" id="A0A1C0YIT6"/>
<keyword evidence="1" id="KW-0472">Membrane</keyword>
<keyword evidence="1" id="KW-0812">Transmembrane</keyword>
<dbReference type="GO" id="GO:0006313">
    <property type="term" value="P:DNA transposition"/>
    <property type="evidence" value="ECO:0007669"/>
    <property type="project" value="InterPro"/>
</dbReference>
<dbReference type="EMBL" id="MATO01000058">
    <property type="protein sequence ID" value="OCS87064.1"/>
    <property type="molecule type" value="Genomic_DNA"/>
</dbReference>
<evidence type="ECO:0000256" key="1">
    <source>
        <dbReference type="SAM" id="Phobius"/>
    </source>
</evidence>
<dbReference type="PANTHER" id="PTHR30007:SF1">
    <property type="entry name" value="BLR1914 PROTEIN"/>
    <property type="match status" value="1"/>
</dbReference>
<proteinExistence type="predicted"/>
<dbReference type="Pfam" id="PF01609">
    <property type="entry name" value="DDE_Tnp_1"/>
    <property type="match status" value="1"/>
</dbReference>
<dbReference type="InterPro" id="IPR002559">
    <property type="entry name" value="Transposase_11"/>
</dbReference>